<accession>A0A3N4JPL7</accession>
<evidence type="ECO:0000259" key="2">
    <source>
        <dbReference type="PROSITE" id="PS00028"/>
    </source>
</evidence>
<feature type="compositionally biased region" description="Acidic residues" evidence="1">
    <location>
        <begin position="177"/>
        <end position="197"/>
    </location>
</feature>
<organism evidence="3 4">
    <name type="scientific">Choiromyces venosus 120613-1</name>
    <dbReference type="NCBI Taxonomy" id="1336337"/>
    <lineage>
        <taxon>Eukaryota</taxon>
        <taxon>Fungi</taxon>
        <taxon>Dikarya</taxon>
        <taxon>Ascomycota</taxon>
        <taxon>Pezizomycotina</taxon>
        <taxon>Pezizomycetes</taxon>
        <taxon>Pezizales</taxon>
        <taxon>Tuberaceae</taxon>
        <taxon>Choiromyces</taxon>
    </lineage>
</organism>
<dbReference type="Proteomes" id="UP000276215">
    <property type="component" value="Unassembled WGS sequence"/>
</dbReference>
<feature type="compositionally biased region" description="Polar residues" evidence="1">
    <location>
        <begin position="364"/>
        <end position="392"/>
    </location>
</feature>
<dbReference type="InterPro" id="IPR013087">
    <property type="entry name" value="Znf_C2H2_type"/>
</dbReference>
<dbReference type="AlphaFoldDB" id="A0A3N4JPL7"/>
<feature type="compositionally biased region" description="Polar residues" evidence="1">
    <location>
        <begin position="161"/>
        <end position="170"/>
    </location>
</feature>
<protein>
    <recommendedName>
        <fullName evidence="2">C2H2-type domain-containing protein</fullName>
    </recommendedName>
</protein>
<feature type="region of interest" description="Disordered" evidence="1">
    <location>
        <begin position="480"/>
        <end position="527"/>
    </location>
</feature>
<dbReference type="OrthoDB" id="5377518at2759"/>
<feature type="region of interest" description="Disordered" evidence="1">
    <location>
        <begin position="101"/>
        <end position="210"/>
    </location>
</feature>
<evidence type="ECO:0000313" key="4">
    <source>
        <dbReference type="Proteomes" id="UP000276215"/>
    </source>
</evidence>
<sequence length="527" mass="57794">MSHIGSDYGQYRRTRLNEILSQEVPPHNKTAGETEYRPNATHGLGNALCGGSSLTSNHPQFSTPYDSIRCEEIFSEAPETLSNLAFISNVLGCLKPGPYTAQKSTVSNSGTLARPPGAVTGAYLERGRNGTSCGSKRGREAAGKSSGQQGPASKRTRRNRATSAVRSNNGKDAGGGGEDEEDEEDDDDDEESDEDDGSVMQYGPKEPQALLCPMPSCKGKDKLWDNWNNLIICERGCGRRFGLSSQYSRHVFKHKKKCKPSNSPLQRIPSLALDLNHAVSRVKGQNYEKLKQVIADHKNYDLEDPNCIVNHVESPTHNTSNQNFHQYNPQGQQLTGGIEQIIKLLKEHQRICQIHPQPGLPSSDPVQMGNQSNHSSSFTQNHHLPQSSIDPAISSRLNQPTIHQPSLYTQYPATAADFQPNFGNGPYHIQPPSYPHNLIPQFGQNTQGGGIGSSNNDYRNQIIGDDRALSYLAQTSGYVDNNTPTNRGASQSGVHYGQPTPTQRYRFNLDSTYGNENSDTTGFNRGS</sequence>
<keyword evidence="4" id="KW-1185">Reference proteome</keyword>
<evidence type="ECO:0000313" key="3">
    <source>
        <dbReference type="EMBL" id="RPB00117.1"/>
    </source>
</evidence>
<dbReference type="PROSITE" id="PS00028">
    <property type="entry name" value="ZINC_FINGER_C2H2_1"/>
    <property type="match status" value="1"/>
</dbReference>
<name>A0A3N4JPL7_9PEZI</name>
<reference evidence="3 4" key="1">
    <citation type="journal article" date="2018" name="Nat. Ecol. Evol.">
        <title>Pezizomycetes genomes reveal the molecular basis of ectomycorrhizal truffle lifestyle.</title>
        <authorList>
            <person name="Murat C."/>
            <person name="Payen T."/>
            <person name="Noel B."/>
            <person name="Kuo A."/>
            <person name="Morin E."/>
            <person name="Chen J."/>
            <person name="Kohler A."/>
            <person name="Krizsan K."/>
            <person name="Balestrini R."/>
            <person name="Da Silva C."/>
            <person name="Montanini B."/>
            <person name="Hainaut M."/>
            <person name="Levati E."/>
            <person name="Barry K.W."/>
            <person name="Belfiori B."/>
            <person name="Cichocki N."/>
            <person name="Clum A."/>
            <person name="Dockter R.B."/>
            <person name="Fauchery L."/>
            <person name="Guy J."/>
            <person name="Iotti M."/>
            <person name="Le Tacon F."/>
            <person name="Lindquist E.A."/>
            <person name="Lipzen A."/>
            <person name="Malagnac F."/>
            <person name="Mello A."/>
            <person name="Molinier V."/>
            <person name="Miyauchi S."/>
            <person name="Poulain J."/>
            <person name="Riccioni C."/>
            <person name="Rubini A."/>
            <person name="Sitrit Y."/>
            <person name="Splivallo R."/>
            <person name="Traeger S."/>
            <person name="Wang M."/>
            <person name="Zifcakova L."/>
            <person name="Wipf D."/>
            <person name="Zambonelli A."/>
            <person name="Paolocci F."/>
            <person name="Nowrousian M."/>
            <person name="Ottonello S."/>
            <person name="Baldrian P."/>
            <person name="Spatafora J.W."/>
            <person name="Henrissat B."/>
            <person name="Nagy L.G."/>
            <person name="Aury J.M."/>
            <person name="Wincker P."/>
            <person name="Grigoriev I.V."/>
            <person name="Bonfante P."/>
            <person name="Martin F.M."/>
        </authorList>
    </citation>
    <scope>NUCLEOTIDE SEQUENCE [LARGE SCALE GENOMIC DNA]</scope>
    <source>
        <strain evidence="3 4">120613-1</strain>
    </source>
</reference>
<dbReference type="EMBL" id="ML120382">
    <property type="protein sequence ID" value="RPB00117.1"/>
    <property type="molecule type" value="Genomic_DNA"/>
</dbReference>
<gene>
    <name evidence="3" type="ORF">L873DRAFT_829685</name>
</gene>
<feature type="region of interest" description="Disordered" evidence="1">
    <location>
        <begin position="355"/>
        <end position="392"/>
    </location>
</feature>
<proteinExistence type="predicted"/>
<evidence type="ECO:0000256" key="1">
    <source>
        <dbReference type="SAM" id="MobiDB-lite"/>
    </source>
</evidence>
<feature type="domain" description="C2H2-type" evidence="2">
    <location>
        <begin position="233"/>
        <end position="254"/>
    </location>
</feature>
<feature type="compositionally biased region" description="Polar residues" evidence="1">
    <location>
        <begin position="101"/>
        <end position="111"/>
    </location>
</feature>